<dbReference type="FunFam" id="3.40.50.10130:FF:000002">
    <property type="entry name" value="DNA repair endonuclease XPF"/>
    <property type="match status" value="1"/>
</dbReference>
<gene>
    <name evidence="13" type="ORF">LY90DRAFT_436817</name>
</gene>
<feature type="region of interest" description="Disordered" evidence="11">
    <location>
        <begin position="471"/>
        <end position="526"/>
    </location>
</feature>
<feature type="coiled-coil region" evidence="10">
    <location>
        <begin position="54"/>
        <end position="81"/>
    </location>
</feature>
<evidence type="ECO:0000256" key="11">
    <source>
        <dbReference type="SAM" id="MobiDB-lite"/>
    </source>
</evidence>
<comment type="subcellular location">
    <subcellularLocation>
        <location evidence="1">Nucleus</location>
    </subcellularLocation>
</comment>
<keyword evidence="9" id="KW-0539">Nucleus</keyword>
<dbReference type="SUPFAM" id="SSF47781">
    <property type="entry name" value="RuvA domain 2-like"/>
    <property type="match status" value="1"/>
</dbReference>
<dbReference type="InterPro" id="IPR010994">
    <property type="entry name" value="RuvA_2-like"/>
</dbReference>
<dbReference type="GO" id="GO:0000014">
    <property type="term" value="F:single-stranded DNA endodeoxyribonuclease activity"/>
    <property type="evidence" value="ECO:0007669"/>
    <property type="project" value="TreeGrafter"/>
</dbReference>
<dbReference type="EMBL" id="MCOG01000346">
    <property type="protein sequence ID" value="ORY14852.1"/>
    <property type="molecule type" value="Genomic_DNA"/>
</dbReference>
<evidence type="ECO:0000256" key="8">
    <source>
        <dbReference type="ARBA" id="ARBA00023204"/>
    </source>
</evidence>
<dbReference type="GO" id="GO:0003684">
    <property type="term" value="F:damaged DNA binding"/>
    <property type="evidence" value="ECO:0007669"/>
    <property type="project" value="TreeGrafter"/>
</dbReference>
<dbReference type="PANTHER" id="PTHR10150">
    <property type="entry name" value="DNA REPAIR ENDONUCLEASE XPF"/>
    <property type="match status" value="1"/>
</dbReference>
<proteinExistence type="inferred from homology"/>
<dbReference type="Pfam" id="PF02732">
    <property type="entry name" value="ERCC4"/>
    <property type="match status" value="1"/>
</dbReference>
<evidence type="ECO:0000256" key="7">
    <source>
        <dbReference type="ARBA" id="ARBA00023125"/>
    </source>
</evidence>
<protein>
    <recommendedName>
        <fullName evidence="12">ERCC4 domain-containing protein</fullName>
    </recommendedName>
</protein>
<dbReference type="InterPro" id="IPR006166">
    <property type="entry name" value="ERCC4_domain"/>
</dbReference>
<dbReference type="GO" id="GO:0003697">
    <property type="term" value="F:single-stranded DNA binding"/>
    <property type="evidence" value="ECO:0007669"/>
    <property type="project" value="TreeGrafter"/>
</dbReference>
<dbReference type="GO" id="GO:0000724">
    <property type="term" value="P:double-strand break repair via homologous recombination"/>
    <property type="evidence" value="ECO:0007669"/>
    <property type="project" value="TreeGrafter"/>
</dbReference>
<keyword evidence="10" id="KW-0175">Coiled coil</keyword>
<evidence type="ECO:0000256" key="3">
    <source>
        <dbReference type="ARBA" id="ARBA00022722"/>
    </source>
</evidence>
<feature type="compositionally biased region" description="Low complexity" evidence="11">
    <location>
        <begin position="471"/>
        <end position="496"/>
    </location>
</feature>
<organism evidence="13 14">
    <name type="scientific">Neocallimastix californiae</name>
    <dbReference type="NCBI Taxonomy" id="1754190"/>
    <lineage>
        <taxon>Eukaryota</taxon>
        <taxon>Fungi</taxon>
        <taxon>Fungi incertae sedis</taxon>
        <taxon>Chytridiomycota</taxon>
        <taxon>Chytridiomycota incertae sedis</taxon>
        <taxon>Neocallimastigomycetes</taxon>
        <taxon>Neocallimastigales</taxon>
        <taxon>Neocallimastigaceae</taxon>
        <taxon>Neocallimastix</taxon>
    </lineage>
</organism>
<name>A0A1Y1ZX78_9FUNG</name>
<keyword evidence="8" id="KW-0234">DNA repair</keyword>
<accession>A0A1Y1ZX78</accession>
<evidence type="ECO:0000256" key="2">
    <source>
        <dbReference type="ARBA" id="ARBA00010015"/>
    </source>
</evidence>
<evidence type="ECO:0000256" key="4">
    <source>
        <dbReference type="ARBA" id="ARBA00022759"/>
    </source>
</evidence>
<keyword evidence="14" id="KW-1185">Reference proteome</keyword>
<dbReference type="Gene3D" id="3.40.50.10130">
    <property type="match status" value="1"/>
</dbReference>
<evidence type="ECO:0000313" key="14">
    <source>
        <dbReference type="Proteomes" id="UP000193920"/>
    </source>
</evidence>
<dbReference type="GO" id="GO:0000110">
    <property type="term" value="C:nucleotide-excision repair factor 1 complex"/>
    <property type="evidence" value="ECO:0007669"/>
    <property type="project" value="TreeGrafter"/>
</dbReference>
<dbReference type="SUPFAM" id="SSF52980">
    <property type="entry name" value="Restriction endonuclease-like"/>
    <property type="match status" value="1"/>
</dbReference>
<comment type="caution">
    <text evidence="13">The sequence shown here is derived from an EMBL/GenBank/DDBJ whole genome shotgun (WGS) entry which is preliminary data.</text>
</comment>
<dbReference type="GO" id="GO:1901255">
    <property type="term" value="P:nucleotide-excision repair involved in interstrand cross-link repair"/>
    <property type="evidence" value="ECO:0007669"/>
    <property type="project" value="TreeGrafter"/>
</dbReference>
<feature type="region of interest" description="Disordered" evidence="11">
    <location>
        <begin position="539"/>
        <end position="558"/>
    </location>
</feature>
<evidence type="ECO:0000256" key="6">
    <source>
        <dbReference type="ARBA" id="ARBA00022801"/>
    </source>
</evidence>
<evidence type="ECO:0000259" key="12">
    <source>
        <dbReference type="SMART" id="SM00891"/>
    </source>
</evidence>
<keyword evidence="5" id="KW-0227">DNA damage</keyword>
<feature type="compositionally biased region" description="Basic and acidic residues" evidence="11">
    <location>
        <begin position="539"/>
        <end position="557"/>
    </location>
</feature>
<dbReference type="Gene3D" id="1.10.150.20">
    <property type="entry name" value="5' to 3' exonuclease, C-terminal subdomain"/>
    <property type="match status" value="1"/>
</dbReference>
<evidence type="ECO:0000256" key="1">
    <source>
        <dbReference type="ARBA" id="ARBA00004123"/>
    </source>
</evidence>
<sequence>MTNPDNAAKLSTEVKNKLNNNKKKQVDGDGLVIMSRGLGLRKVLLAFLNIYSHNKNLVILLNTSQQEIESLKAELAIIQKSRNGQSFLKIINNETPSSERHSIYINGGMLAITSRILVVDMLNKVIPTHLITGILVNHAHTVTETSMEAFILRLFRQENKVGFIKAFSDSPESFIYGIWKLEKTMRTLFLRNVYFWPRFHLAISKELEKNRVSVLEIRVPLSPNMKTIQTSLIECLESTLLDVKRLANYVDIDFNIENALFRSFDKIIRNQLNPIWYNISNRAKKIVGDLKTIRSLIDFLLTYDCVAFYSLLETILAENTPSSIFQQENSPWLLLDAANTVFSLAKNRVYVTASNQKELENCKVTKELKPLMPKYTIPILEELPKWKVLKAIIYEIFEEIDPFKKWNKSRKENKKILIMVNSKRTSIQLKMVLSLFKKNEINGSYYLMNKLLENYFKWKKKMLYFNKNSVHSNNTNTNNNNMNSNSNSQKNTNSSKPGGRYASLNNSGNPGGGRRRVRRGKTSTNINFIQTHISNNSIEESKMKLEEENDENKKKYEDEQEFGEYLPFDIQVEDEMEKDDDNIIIREYSFAGFLKQSEVVDDYKLLEEIRPDYVIIYDPNLNFIRNLEIYCASLKKKKIPKVYMLIYDNSIEEQRYLSQIRREKHAFETLIREKSVMSIPIDQDGRIKLQPEDDFWKEINTRIAGGQIEKGYKKQIIVDTREFRCSLPLLIHSREINVKPYTLIVGDYVLTPDHCVERKSINDLIQSFKSGRLYNQVESMTKYYKQPILLIEFNQDKSFLLQNVNKTEISNEDIQSKIVLLLLSFPNLKILWASSPYASSEMFEDIKKDQKEPDEEEAVSKGAELLEKNNATYAQYSTQQYNLTPQEMLLSIPGVYHKNYKIIMNNVENILELSQMSEDQLKKLVGIESARLIYSFFNSTPKDKRE</sequence>
<reference evidence="13 14" key="1">
    <citation type="submission" date="2016-08" db="EMBL/GenBank/DDBJ databases">
        <title>A Parts List for Fungal Cellulosomes Revealed by Comparative Genomics.</title>
        <authorList>
            <consortium name="DOE Joint Genome Institute"/>
            <person name="Haitjema C.H."/>
            <person name="Gilmore S.P."/>
            <person name="Henske J.K."/>
            <person name="Solomon K.V."/>
            <person name="De Groot R."/>
            <person name="Kuo A."/>
            <person name="Mondo S.J."/>
            <person name="Salamov A.A."/>
            <person name="Labutti K."/>
            <person name="Zhao Z."/>
            <person name="Chiniquy J."/>
            <person name="Barry K."/>
            <person name="Brewer H.M."/>
            <person name="Purvine S.O."/>
            <person name="Wright A.T."/>
            <person name="Boxma B."/>
            <person name="Van Alen T."/>
            <person name="Hackstein J.H."/>
            <person name="Baker S.E."/>
            <person name="Grigoriev I.V."/>
            <person name="O'Malley M.A."/>
        </authorList>
    </citation>
    <scope>NUCLEOTIDE SEQUENCE [LARGE SCALE GENOMIC DNA]</scope>
    <source>
        <strain evidence="13 14">G1</strain>
    </source>
</reference>
<dbReference type="Proteomes" id="UP000193920">
    <property type="component" value="Unassembled WGS sequence"/>
</dbReference>
<dbReference type="OrthoDB" id="361020at2759"/>
<keyword evidence="6" id="KW-0378">Hydrolase</keyword>
<comment type="similarity">
    <text evidence="2">Belongs to the XPF family.</text>
</comment>
<dbReference type="InterPro" id="IPR011335">
    <property type="entry name" value="Restrct_endonuc-II-like"/>
</dbReference>
<evidence type="ECO:0000256" key="9">
    <source>
        <dbReference type="ARBA" id="ARBA00023242"/>
    </source>
</evidence>
<keyword evidence="3" id="KW-0540">Nuclease</keyword>
<keyword evidence="7" id="KW-0238">DNA-binding</keyword>
<evidence type="ECO:0000256" key="10">
    <source>
        <dbReference type="SAM" id="Coils"/>
    </source>
</evidence>
<evidence type="ECO:0000256" key="5">
    <source>
        <dbReference type="ARBA" id="ARBA00022763"/>
    </source>
</evidence>
<dbReference type="CDD" id="cd20078">
    <property type="entry name" value="XPF_nuclease_XPF_euk"/>
    <property type="match status" value="1"/>
</dbReference>
<dbReference type="STRING" id="1754190.A0A1Y1ZX78"/>
<dbReference type="PANTHER" id="PTHR10150:SF0">
    <property type="entry name" value="DNA REPAIR ENDONUCLEASE XPF"/>
    <property type="match status" value="1"/>
</dbReference>
<feature type="domain" description="ERCC4" evidence="12">
    <location>
        <begin position="715"/>
        <end position="795"/>
    </location>
</feature>
<dbReference type="InterPro" id="IPR047520">
    <property type="entry name" value="XPF_nuclease"/>
</dbReference>
<dbReference type="GO" id="GO:0000712">
    <property type="term" value="P:resolution of meiotic recombination intermediates"/>
    <property type="evidence" value="ECO:0007669"/>
    <property type="project" value="TreeGrafter"/>
</dbReference>
<dbReference type="SMART" id="SM00891">
    <property type="entry name" value="ERCC4"/>
    <property type="match status" value="1"/>
</dbReference>
<dbReference type="AlphaFoldDB" id="A0A1Y1ZX78"/>
<keyword evidence="4" id="KW-0255">Endonuclease</keyword>
<evidence type="ECO:0000313" key="13">
    <source>
        <dbReference type="EMBL" id="ORY14852.1"/>
    </source>
</evidence>